<dbReference type="RefSeq" id="WP_133799021.1">
    <property type="nucleotide sequence ID" value="NZ_SNWQ01000002.1"/>
</dbReference>
<sequence>MLPDTRESRPDGDQAASRSDGEKLKSTLTPLGGLDAVAAAVDGAFVVVVETTGGKYRRRCFLTAASAERAAGRATERGENATVYLAELKPLWKLRGGVG</sequence>
<dbReference type="AlphaFoldDB" id="A0A4R6KM21"/>
<gene>
    <name evidence="2" type="ORF">EV643_102456</name>
</gene>
<protein>
    <submittedName>
        <fullName evidence="2">Uncharacterized protein</fullName>
    </submittedName>
</protein>
<accession>A0A4R6KM21</accession>
<evidence type="ECO:0000313" key="2">
    <source>
        <dbReference type="EMBL" id="TDO52617.1"/>
    </source>
</evidence>
<dbReference type="EMBL" id="SNWQ01000002">
    <property type="protein sequence ID" value="TDO52617.1"/>
    <property type="molecule type" value="Genomic_DNA"/>
</dbReference>
<proteinExistence type="predicted"/>
<keyword evidence="3" id="KW-1185">Reference proteome</keyword>
<comment type="caution">
    <text evidence="2">The sequence shown here is derived from an EMBL/GenBank/DDBJ whole genome shotgun (WGS) entry which is preliminary data.</text>
</comment>
<evidence type="ECO:0000256" key="1">
    <source>
        <dbReference type="SAM" id="MobiDB-lite"/>
    </source>
</evidence>
<feature type="region of interest" description="Disordered" evidence="1">
    <location>
        <begin position="1"/>
        <end position="24"/>
    </location>
</feature>
<organism evidence="2 3">
    <name type="scientific">Kribbella caucasensis</name>
    <dbReference type="NCBI Taxonomy" id="2512215"/>
    <lineage>
        <taxon>Bacteria</taxon>
        <taxon>Bacillati</taxon>
        <taxon>Actinomycetota</taxon>
        <taxon>Actinomycetes</taxon>
        <taxon>Propionibacteriales</taxon>
        <taxon>Kribbellaceae</taxon>
        <taxon>Kribbella</taxon>
    </lineage>
</organism>
<evidence type="ECO:0000313" key="3">
    <source>
        <dbReference type="Proteomes" id="UP000295388"/>
    </source>
</evidence>
<name>A0A4R6KM21_9ACTN</name>
<reference evidence="2 3" key="1">
    <citation type="submission" date="2019-03" db="EMBL/GenBank/DDBJ databases">
        <title>Genomic Encyclopedia of Type Strains, Phase III (KMG-III): the genomes of soil and plant-associated and newly described type strains.</title>
        <authorList>
            <person name="Whitman W."/>
        </authorList>
    </citation>
    <scope>NUCLEOTIDE SEQUENCE [LARGE SCALE GENOMIC DNA]</scope>
    <source>
        <strain evidence="2 3">VKM Ac-2527</strain>
    </source>
</reference>
<dbReference type="Proteomes" id="UP000295388">
    <property type="component" value="Unassembled WGS sequence"/>
</dbReference>
<feature type="compositionally biased region" description="Basic and acidic residues" evidence="1">
    <location>
        <begin position="1"/>
        <end position="12"/>
    </location>
</feature>